<keyword evidence="2" id="KW-1003">Cell membrane</keyword>
<name>A0A0L6W3P5_9FIRM</name>
<proteinExistence type="predicted"/>
<evidence type="ECO:0000256" key="2">
    <source>
        <dbReference type="ARBA" id="ARBA00022475"/>
    </source>
</evidence>
<comment type="subcellular location">
    <subcellularLocation>
        <location evidence="1">Cell membrane</location>
        <topology evidence="1">Multi-pass membrane protein</topology>
    </subcellularLocation>
</comment>
<evidence type="ECO:0000313" key="8">
    <source>
        <dbReference type="EMBL" id="KNZ70086.1"/>
    </source>
</evidence>
<dbReference type="PANTHER" id="PTHR35007">
    <property type="entry name" value="INTEGRAL MEMBRANE PROTEIN-RELATED"/>
    <property type="match status" value="1"/>
</dbReference>
<comment type="caution">
    <text evidence="8">The sequence shown here is derived from an EMBL/GenBank/DDBJ whole genome shotgun (WGS) entry which is preliminary data.</text>
</comment>
<dbReference type="EMBL" id="LGTE01000006">
    <property type="protein sequence ID" value="KNZ70086.1"/>
    <property type="molecule type" value="Genomic_DNA"/>
</dbReference>
<evidence type="ECO:0000256" key="3">
    <source>
        <dbReference type="ARBA" id="ARBA00022692"/>
    </source>
</evidence>
<dbReference type="Proteomes" id="UP000037175">
    <property type="component" value="Unassembled WGS sequence"/>
</dbReference>
<dbReference type="InterPro" id="IPR018076">
    <property type="entry name" value="T2SS_GspF_dom"/>
</dbReference>
<evidence type="ECO:0000256" key="1">
    <source>
        <dbReference type="ARBA" id="ARBA00004651"/>
    </source>
</evidence>
<gene>
    <name evidence="8" type="ORF">Tfer_1227</name>
</gene>
<keyword evidence="9" id="KW-1185">Reference proteome</keyword>
<organism evidence="8 9">
    <name type="scientific">Thermincola ferriacetica</name>
    <dbReference type="NCBI Taxonomy" id="281456"/>
    <lineage>
        <taxon>Bacteria</taxon>
        <taxon>Bacillati</taxon>
        <taxon>Bacillota</taxon>
        <taxon>Clostridia</taxon>
        <taxon>Eubacteriales</taxon>
        <taxon>Thermincolaceae</taxon>
        <taxon>Thermincola</taxon>
    </lineage>
</organism>
<feature type="transmembrane region" description="Helical" evidence="6">
    <location>
        <begin position="117"/>
        <end position="134"/>
    </location>
</feature>
<feature type="transmembrane region" description="Helical" evidence="6">
    <location>
        <begin position="94"/>
        <end position="111"/>
    </location>
</feature>
<evidence type="ECO:0000256" key="6">
    <source>
        <dbReference type="SAM" id="Phobius"/>
    </source>
</evidence>
<feature type="transmembrane region" description="Helical" evidence="6">
    <location>
        <begin position="261"/>
        <end position="280"/>
    </location>
</feature>
<dbReference type="Gene3D" id="1.20.81.30">
    <property type="entry name" value="Type II secretion system (T2SS), domain F"/>
    <property type="match status" value="1"/>
</dbReference>
<reference evidence="9" key="1">
    <citation type="submission" date="2015-07" db="EMBL/GenBank/DDBJ databases">
        <title>Complete Genome of Thermincola ferriacetica strain Z-0001T.</title>
        <authorList>
            <person name="Lusk B."/>
            <person name="Badalamenti J.P."/>
            <person name="Parameswaran P."/>
            <person name="Bond D.R."/>
            <person name="Torres C.I."/>
        </authorList>
    </citation>
    <scope>NUCLEOTIDE SEQUENCE [LARGE SCALE GENOMIC DNA]</scope>
    <source>
        <strain evidence="9">Z-0001</strain>
    </source>
</reference>
<dbReference type="Pfam" id="PF00482">
    <property type="entry name" value="T2SSF"/>
    <property type="match status" value="1"/>
</dbReference>
<accession>A0A0L6W3P5</accession>
<sequence length="320" mass="35101">MQSLVLLLIFGTVFVFSYFVLMAVTARRRMLIARMEQYTKRIYEADNRARKPKESINLKKLFQKSSKIFAARSFAKTMEAELIKADIPLRGEEFVLINVLCVLGMGILAFIFTGNFVLGWVGASAGFIVPKYVVKAAKQKRVARFNAQIGDALIIMANSLRAGFSFLQAMELVSKEMPAPISVEFARALREMNLGTATEEALQNLCNRVESEDLDLVITAVLIQRQVGGNLSQILEGISHTIRERVRIKGEIKTLTAQGRISGMIVGALPVGMGLILAAINPGYIGILFSDSLGLVLIVAGVILQLIGVALIKKIVDIKV</sequence>
<evidence type="ECO:0000256" key="4">
    <source>
        <dbReference type="ARBA" id="ARBA00022989"/>
    </source>
</evidence>
<feature type="transmembrane region" description="Helical" evidence="6">
    <location>
        <begin position="6"/>
        <end position="26"/>
    </location>
</feature>
<evidence type="ECO:0000259" key="7">
    <source>
        <dbReference type="Pfam" id="PF00482"/>
    </source>
</evidence>
<keyword evidence="5 6" id="KW-0472">Membrane</keyword>
<evidence type="ECO:0000256" key="5">
    <source>
        <dbReference type="ARBA" id="ARBA00023136"/>
    </source>
</evidence>
<evidence type="ECO:0000313" key="9">
    <source>
        <dbReference type="Proteomes" id="UP000037175"/>
    </source>
</evidence>
<keyword evidence="3 6" id="KW-0812">Transmembrane</keyword>
<feature type="domain" description="Type II secretion system protein GspF" evidence="7">
    <location>
        <begin position="155"/>
        <end position="277"/>
    </location>
</feature>
<dbReference type="RefSeq" id="WP_052217302.1">
    <property type="nucleotide sequence ID" value="NZ_LGTE01000006.1"/>
</dbReference>
<dbReference type="GO" id="GO:0005886">
    <property type="term" value="C:plasma membrane"/>
    <property type="evidence" value="ECO:0007669"/>
    <property type="project" value="UniProtKB-SubCell"/>
</dbReference>
<dbReference type="PANTHER" id="PTHR35007:SF1">
    <property type="entry name" value="PILUS ASSEMBLY PROTEIN"/>
    <property type="match status" value="1"/>
</dbReference>
<keyword evidence="4 6" id="KW-1133">Transmembrane helix</keyword>
<dbReference type="InterPro" id="IPR042094">
    <property type="entry name" value="T2SS_GspF_sf"/>
</dbReference>
<dbReference type="PATRIC" id="fig|281456.6.peg.1301"/>
<feature type="transmembrane region" description="Helical" evidence="6">
    <location>
        <begin position="292"/>
        <end position="312"/>
    </location>
</feature>
<protein>
    <submittedName>
        <fullName evidence="8">Type II secretion system F domain-containing protein</fullName>
    </submittedName>
</protein>
<dbReference type="AlphaFoldDB" id="A0A0L6W3P5"/>